<dbReference type="EC" id="2.7.7.7" evidence="1"/>
<gene>
    <name evidence="1" type="ORF">IHE45_08G040700</name>
</gene>
<protein>
    <submittedName>
        <fullName evidence="1">DNA polymerase III subunit gamma/ tau protein</fullName>
        <ecNumber evidence="1">2.7.7.7</ecNumber>
    </submittedName>
</protein>
<keyword evidence="1" id="KW-0808">Transferase</keyword>
<accession>A0ACB7VIC8</accession>
<dbReference type="EMBL" id="CM037018">
    <property type="protein sequence ID" value="KAH7673967.1"/>
    <property type="molecule type" value="Genomic_DNA"/>
</dbReference>
<reference evidence="2" key="1">
    <citation type="journal article" date="2022" name="Nat. Commun.">
        <title>Chromosome evolution and the genetic basis of agronomically important traits in greater yam.</title>
        <authorList>
            <person name="Bredeson J.V."/>
            <person name="Lyons J.B."/>
            <person name="Oniyinde I.O."/>
            <person name="Okereke N.R."/>
            <person name="Kolade O."/>
            <person name="Nnabue I."/>
            <person name="Nwadili C.O."/>
            <person name="Hribova E."/>
            <person name="Parker M."/>
            <person name="Nwogha J."/>
            <person name="Shu S."/>
            <person name="Carlson J."/>
            <person name="Kariba R."/>
            <person name="Muthemba S."/>
            <person name="Knop K."/>
            <person name="Barton G.J."/>
            <person name="Sherwood A.V."/>
            <person name="Lopez-Montes A."/>
            <person name="Asiedu R."/>
            <person name="Jamnadass R."/>
            <person name="Muchugi A."/>
            <person name="Goodstein D."/>
            <person name="Egesi C.N."/>
            <person name="Featherston J."/>
            <person name="Asfaw A."/>
            <person name="Simpson G.G."/>
            <person name="Dolezel J."/>
            <person name="Hendre P.S."/>
            <person name="Van Deynze A."/>
            <person name="Kumar P.L."/>
            <person name="Obidiegwu J.E."/>
            <person name="Bhattacharjee R."/>
            <person name="Rokhsar D.S."/>
        </authorList>
    </citation>
    <scope>NUCLEOTIDE SEQUENCE [LARGE SCALE GENOMIC DNA]</scope>
    <source>
        <strain evidence="2">cv. TDa95/00328</strain>
    </source>
</reference>
<keyword evidence="2" id="KW-1185">Reference proteome</keyword>
<dbReference type="Proteomes" id="UP000827976">
    <property type="component" value="Chromosome 8"/>
</dbReference>
<comment type="caution">
    <text evidence="1">The sequence shown here is derived from an EMBL/GenBank/DDBJ whole genome shotgun (WGS) entry which is preliminary data.</text>
</comment>
<proteinExistence type="predicted"/>
<name>A0ACB7VIC8_DIOAL</name>
<evidence type="ECO:0000313" key="1">
    <source>
        <dbReference type="EMBL" id="KAH7673967.1"/>
    </source>
</evidence>
<keyword evidence="1" id="KW-0548">Nucleotidyltransferase</keyword>
<evidence type="ECO:0000313" key="2">
    <source>
        <dbReference type="Proteomes" id="UP000827976"/>
    </source>
</evidence>
<sequence length="794" mass="88169">MQHEEQNTDMEFRRSSSVSMRKGLTTFNKHQRSHNSTFSSQTDLQYPNCSCGLDDTNAVQIQNDAGIQAQEITSSQLIEKSPEQQQQQQQQVGGNGGGLSHAYQPKVFADIIGHDMVIKALANAAQMKRISTMYLFYGPGGSGKTSTAKIFSMALNCNSTLYSKPCSVCAGCYRSLYTAELCSGKRNSGFEKIRTLLQSTSFTETISGYKVFVIDECHTLSEDSWVELQDIEEKGHGMMVFIMITEDASLVPRAISSRCQKFNFQKLTDSDISLKLAKIVAQEGIEIKNDALTLIARKANGNLREAENLLDQLALLGQRITASMVQQILGLAPHDKLTQLLEATLSGDIIEAMRRTGELIACGIEPRTVVSQLASLVTETLAGNSSSSMQDHSQIRNRQLKKLCNTLRTLVETEKQLFSNSHDHTAWVSAALLQIASEGRSNSIAPDTVLPEFTNPADTNSAPRRRLESTSVNTTLHFNHVDGSADPTSEKCSSHALDLHTKIKHINMEEVWHDILERIDNKDLGEFLHSQAKLISLTLSRVNAIVHLVIMKSVDTDMSEELISNALKDALGCPTSVNITHEPLQLEFVARNSATNEGKQVLQSSHSLQNNASVLSISNTSRRSVDHKGLILKRSVSHNANPMPSSKFAPTRKQTNLQMFASDHSQRREIGHMIHSSRIQPFPDTSSSFMDDDNRNGRNQTCDNCHIAKAMENKHTFLSVTSIPYADASIEPYSQDLLFEEAQIDRQEQGRNYFSNSRQNSNNETYRGLYGSWSCADIFCPNEKTGKKKPITKK</sequence>
<organism evidence="1 2">
    <name type="scientific">Dioscorea alata</name>
    <name type="common">Purple yam</name>
    <dbReference type="NCBI Taxonomy" id="55571"/>
    <lineage>
        <taxon>Eukaryota</taxon>
        <taxon>Viridiplantae</taxon>
        <taxon>Streptophyta</taxon>
        <taxon>Embryophyta</taxon>
        <taxon>Tracheophyta</taxon>
        <taxon>Spermatophyta</taxon>
        <taxon>Magnoliopsida</taxon>
        <taxon>Liliopsida</taxon>
        <taxon>Dioscoreales</taxon>
        <taxon>Dioscoreaceae</taxon>
        <taxon>Dioscorea</taxon>
    </lineage>
</organism>